<dbReference type="EMBL" id="VUJU01005296">
    <property type="protein sequence ID" value="KAF0751676.1"/>
    <property type="molecule type" value="Genomic_DNA"/>
</dbReference>
<reference evidence="1 2" key="1">
    <citation type="submission" date="2019-08" db="EMBL/GenBank/DDBJ databases">
        <title>Whole genome of Aphis craccivora.</title>
        <authorList>
            <person name="Voronova N.V."/>
            <person name="Shulinski R.S."/>
            <person name="Bandarenka Y.V."/>
            <person name="Zhorov D.G."/>
            <person name="Warner D."/>
        </authorList>
    </citation>
    <scope>NUCLEOTIDE SEQUENCE [LARGE SCALE GENOMIC DNA]</scope>
    <source>
        <strain evidence="1">180601</strain>
        <tissue evidence="1">Whole Body</tissue>
    </source>
</reference>
<name>A0A6G0Y9W1_APHCR</name>
<dbReference type="Proteomes" id="UP000478052">
    <property type="component" value="Unassembled WGS sequence"/>
</dbReference>
<gene>
    <name evidence="1" type="ORF">FWK35_00028858</name>
</gene>
<comment type="caution">
    <text evidence="1">The sequence shown here is derived from an EMBL/GenBank/DDBJ whole genome shotgun (WGS) entry which is preliminary data.</text>
</comment>
<accession>A0A6G0Y9W1</accession>
<protein>
    <submittedName>
        <fullName evidence="1">Uncharacterized protein</fullName>
    </submittedName>
</protein>
<evidence type="ECO:0000313" key="2">
    <source>
        <dbReference type="Proteomes" id="UP000478052"/>
    </source>
</evidence>
<organism evidence="1 2">
    <name type="scientific">Aphis craccivora</name>
    <name type="common">Cowpea aphid</name>
    <dbReference type="NCBI Taxonomy" id="307492"/>
    <lineage>
        <taxon>Eukaryota</taxon>
        <taxon>Metazoa</taxon>
        <taxon>Ecdysozoa</taxon>
        <taxon>Arthropoda</taxon>
        <taxon>Hexapoda</taxon>
        <taxon>Insecta</taxon>
        <taxon>Pterygota</taxon>
        <taxon>Neoptera</taxon>
        <taxon>Paraneoptera</taxon>
        <taxon>Hemiptera</taxon>
        <taxon>Sternorrhyncha</taxon>
        <taxon>Aphidomorpha</taxon>
        <taxon>Aphidoidea</taxon>
        <taxon>Aphididae</taxon>
        <taxon>Aphidini</taxon>
        <taxon>Aphis</taxon>
        <taxon>Aphis</taxon>
    </lineage>
</organism>
<keyword evidence="2" id="KW-1185">Reference proteome</keyword>
<proteinExistence type="predicted"/>
<dbReference type="AlphaFoldDB" id="A0A6G0Y9W1"/>
<evidence type="ECO:0000313" key="1">
    <source>
        <dbReference type="EMBL" id="KAF0751676.1"/>
    </source>
</evidence>
<sequence length="67" mass="7809">MAKSKLFNVVSEIEWTHLQSKNTNYQEPINFPASGNRSNRYPTPFFQIKTSNKQSIHNNKCIKLHVC</sequence>